<dbReference type="EMBL" id="JBHUIK010000001">
    <property type="protein sequence ID" value="MFD2212511.1"/>
    <property type="molecule type" value="Genomic_DNA"/>
</dbReference>
<reference evidence="3" key="1">
    <citation type="journal article" date="2019" name="Int. J. Syst. Evol. Microbiol.">
        <title>The Global Catalogue of Microorganisms (GCM) 10K type strain sequencing project: providing services to taxonomists for standard genome sequencing and annotation.</title>
        <authorList>
            <consortium name="The Broad Institute Genomics Platform"/>
            <consortium name="The Broad Institute Genome Sequencing Center for Infectious Disease"/>
            <person name="Wu L."/>
            <person name="Ma J."/>
        </authorList>
    </citation>
    <scope>NUCLEOTIDE SEQUENCE [LARGE SCALE GENOMIC DNA]</scope>
    <source>
        <strain evidence="3">CGMCC 1.15474</strain>
    </source>
</reference>
<comment type="caution">
    <text evidence="2">The sequence shown here is derived from an EMBL/GenBank/DDBJ whole genome shotgun (WGS) entry which is preliminary data.</text>
</comment>
<keyword evidence="1" id="KW-1133">Transmembrane helix</keyword>
<feature type="transmembrane region" description="Helical" evidence="1">
    <location>
        <begin position="7"/>
        <end position="24"/>
    </location>
</feature>
<sequence length="62" mass="6988">MFDRHPFLFLACMIAGFALINVPLSEPLAPLSQLVIFLGELTVLFFSFVLIFHGILFVFGKK</sequence>
<evidence type="ECO:0000256" key="1">
    <source>
        <dbReference type="SAM" id="Phobius"/>
    </source>
</evidence>
<evidence type="ECO:0000313" key="3">
    <source>
        <dbReference type="Proteomes" id="UP001597318"/>
    </source>
</evidence>
<evidence type="ECO:0000313" key="2">
    <source>
        <dbReference type="EMBL" id="MFD2212511.1"/>
    </source>
</evidence>
<keyword evidence="1" id="KW-0472">Membrane</keyword>
<keyword evidence="3" id="KW-1185">Reference proteome</keyword>
<protein>
    <submittedName>
        <fullName evidence="2">Uncharacterized protein</fullName>
    </submittedName>
</protein>
<organism evidence="2 3">
    <name type="scientific">Metabacillus endolithicus</name>
    <dbReference type="NCBI Taxonomy" id="1535204"/>
    <lineage>
        <taxon>Bacteria</taxon>
        <taxon>Bacillati</taxon>
        <taxon>Bacillota</taxon>
        <taxon>Bacilli</taxon>
        <taxon>Bacillales</taxon>
        <taxon>Bacillaceae</taxon>
        <taxon>Metabacillus</taxon>
    </lineage>
</organism>
<keyword evidence="1" id="KW-0812">Transmembrane</keyword>
<dbReference type="RefSeq" id="WP_247342294.1">
    <property type="nucleotide sequence ID" value="NZ_CP095550.1"/>
</dbReference>
<gene>
    <name evidence="2" type="ORF">ACFSKK_02160</name>
</gene>
<proteinExistence type="predicted"/>
<name>A0ABW5BUR4_9BACI</name>
<dbReference type="Proteomes" id="UP001597318">
    <property type="component" value="Unassembled WGS sequence"/>
</dbReference>
<accession>A0ABW5BUR4</accession>
<feature type="transmembrane region" description="Helical" evidence="1">
    <location>
        <begin position="36"/>
        <end position="59"/>
    </location>
</feature>